<protein>
    <recommendedName>
        <fullName evidence="4">DUF19 domain-containing protein</fullName>
    </recommendedName>
</protein>
<gene>
    <name evidence="2" type="ORF">AVEN_177102_1</name>
</gene>
<proteinExistence type="predicted"/>
<dbReference type="Proteomes" id="UP000499080">
    <property type="component" value="Unassembled WGS sequence"/>
</dbReference>
<accession>A0A4Y2S9E6</accession>
<sequence length="132" mass="14658">MRFIALVALQILLVFAFAAADVEKQAKEMRELLCEGGPVADVIVGCLDGLNYTSSKDTIQKCYKGFDEKINGENMKKWYCSNTMETLIEGDECIEETLKENDNAGDVKAELLDELMDCVERSLGGEGEGYKK</sequence>
<evidence type="ECO:0000256" key="1">
    <source>
        <dbReference type="SAM" id="SignalP"/>
    </source>
</evidence>
<feature type="signal peptide" evidence="1">
    <location>
        <begin position="1"/>
        <end position="20"/>
    </location>
</feature>
<evidence type="ECO:0000313" key="3">
    <source>
        <dbReference type="Proteomes" id="UP000499080"/>
    </source>
</evidence>
<dbReference type="EMBL" id="BGPR01020445">
    <property type="protein sequence ID" value="GBN84677.1"/>
    <property type="molecule type" value="Genomic_DNA"/>
</dbReference>
<feature type="chain" id="PRO_5021190050" description="DUF19 domain-containing protein" evidence="1">
    <location>
        <begin position="21"/>
        <end position="132"/>
    </location>
</feature>
<keyword evidence="1" id="KW-0732">Signal</keyword>
<evidence type="ECO:0000313" key="2">
    <source>
        <dbReference type="EMBL" id="GBN84677.1"/>
    </source>
</evidence>
<reference evidence="2 3" key="1">
    <citation type="journal article" date="2019" name="Sci. Rep.">
        <title>Orb-weaving spider Araneus ventricosus genome elucidates the spidroin gene catalogue.</title>
        <authorList>
            <person name="Kono N."/>
            <person name="Nakamura H."/>
            <person name="Ohtoshi R."/>
            <person name="Moran D.A.P."/>
            <person name="Shinohara A."/>
            <person name="Yoshida Y."/>
            <person name="Fujiwara M."/>
            <person name="Mori M."/>
            <person name="Tomita M."/>
            <person name="Arakawa K."/>
        </authorList>
    </citation>
    <scope>NUCLEOTIDE SEQUENCE [LARGE SCALE GENOMIC DNA]</scope>
</reference>
<name>A0A4Y2S9E6_ARAVE</name>
<evidence type="ECO:0008006" key="4">
    <source>
        <dbReference type="Google" id="ProtNLM"/>
    </source>
</evidence>
<dbReference type="AlphaFoldDB" id="A0A4Y2S9E6"/>
<dbReference type="OrthoDB" id="6440531at2759"/>
<keyword evidence="3" id="KW-1185">Reference proteome</keyword>
<organism evidence="2 3">
    <name type="scientific">Araneus ventricosus</name>
    <name type="common">Orbweaver spider</name>
    <name type="synonym">Epeira ventricosa</name>
    <dbReference type="NCBI Taxonomy" id="182803"/>
    <lineage>
        <taxon>Eukaryota</taxon>
        <taxon>Metazoa</taxon>
        <taxon>Ecdysozoa</taxon>
        <taxon>Arthropoda</taxon>
        <taxon>Chelicerata</taxon>
        <taxon>Arachnida</taxon>
        <taxon>Araneae</taxon>
        <taxon>Araneomorphae</taxon>
        <taxon>Entelegynae</taxon>
        <taxon>Araneoidea</taxon>
        <taxon>Araneidae</taxon>
        <taxon>Araneus</taxon>
    </lineage>
</organism>
<comment type="caution">
    <text evidence="2">The sequence shown here is derived from an EMBL/GenBank/DDBJ whole genome shotgun (WGS) entry which is preliminary data.</text>
</comment>